<keyword evidence="5" id="KW-0805">Transcription regulation</keyword>
<comment type="caution">
    <text evidence="11">The sequence shown here is derived from an EMBL/GenBank/DDBJ whole genome shotgun (WGS) entry which is preliminary data.</text>
</comment>
<dbReference type="RefSeq" id="WP_166153949.1">
    <property type="nucleotide sequence ID" value="NZ_JAAOIW010000013.1"/>
</dbReference>
<evidence type="ECO:0000256" key="5">
    <source>
        <dbReference type="ARBA" id="ARBA00023015"/>
    </source>
</evidence>
<keyword evidence="3 8" id="KW-0597">Phosphoprotein</keyword>
<dbReference type="PANTHER" id="PTHR42713">
    <property type="entry name" value="HISTIDINE KINASE-RELATED"/>
    <property type="match status" value="1"/>
</dbReference>
<dbReference type="Pfam" id="PF12833">
    <property type="entry name" value="HTH_18"/>
    <property type="match status" value="1"/>
</dbReference>
<evidence type="ECO:0000259" key="10">
    <source>
        <dbReference type="PROSITE" id="PS50110"/>
    </source>
</evidence>
<proteinExistence type="predicted"/>
<keyword evidence="2" id="KW-0963">Cytoplasm</keyword>
<evidence type="ECO:0000313" key="11">
    <source>
        <dbReference type="EMBL" id="NHN33638.1"/>
    </source>
</evidence>
<dbReference type="Gene3D" id="3.40.50.2300">
    <property type="match status" value="1"/>
</dbReference>
<feature type="domain" description="HTH araC/xylS-type" evidence="9">
    <location>
        <begin position="392"/>
        <end position="490"/>
    </location>
</feature>
<organism evidence="11 12">
    <name type="scientific">Paenibacillus agricola</name>
    <dbReference type="NCBI Taxonomy" id="2716264"/>
    <lineage>
        <taxon>Bacteria</taxon>
        <taxon>Bacillati</taxon>
        <taxon>Bacillota</taxon>
        <taxon>Bacilli</taxon>
        <taxon>Bacillales</taxon>
        <taxon>Paenibacillaceae</taxon>
        <taxon>Paenibacillus</taxon>
    </lineage>
</organism>
<keyword evidence="4" id="KW-0902">Two-component regulatory system</keyword>
<keyword evidence="12" id="KW-1185">Reference proteome</keyword>
<dbReference type="PROSITE" id="PS01124">
    <property type="entry name" value="HTH_ARAC_FAMILY_2"/>
    <property type="match status" value="1"/>
</dbReference>
<dbReference type="SMART" id="SM00342">
    <property type="entry name" value="HTH_ARAC"/>
    <property type="match status" value="1"/>
</dbReference>
<dbReference type="Pfam" id="PF00072">
    <property type="entry name" value="Response_reg"/>
    <property type="match status" value="1"/>
</dbReference>
<dbReference type="InterPro" id="IPR018062">
    <property type="entry name" value="HTH_AraC-typ_CS"/>
</dbReference>
<reference evidence="11" key="1">
    <citation type="submission" date="2020-03" db="EMBL/GenBank/DDBJ databases">
        <title>Draft sequencing of Paenibacilllus sp. S3N08.</title>
        <authorList>
            <person name="Kim D.-U."/>
        </authorList>
    </citation>
    <scope>NUCLEOTIDE SEQUENCE</scope>
    <source>
        <strain evidence="11">S3N08</strain>
    </source>
</reference>
<dbReference type="SUPFAM" id="SSF52172">
    <property type="entry name" value="CheY-like"/>
    <property type="match status" value="1"/>
</dbReference>
<feature type="modified residue" description="4-aspartylphosphate" evidence="8">
    <location>
        <position position="54"/>
    </location>
</feature>
<evidence type="ECO:0000259" key="9">
    <source>
        <dbReference type="PROSITE" id="PS01124"/>
    </source>
</evidence>
<dbReference type="InterPro" id="IPR009057">
    <property type="entry name" value="Homeodomain-like_sf"/>
</dbReference>
<dbReference type="InterPro" id="IPR018060">
    <property type="entry name" value="HTH_AraC"/>
</dbReference>
<keyword evidence="7" id="KW-0804">Transcription</keyword>
<gene>
    <name evidence="11" type="ORF">G9U52_27860</name>
</gene>
<dbReference type="CDD" id="cd17536">
    <property type="entry name" value="REC_YesN-like"/>
    <property type="match status" value="1"/>
</dbReference>
<evidence type="ECO:0000256" key="1">
    <source>
        <dbReference type="ARBA" id="ARBA00004496"/>
    </source>
</evidence>
<dbReference type="EMBL" id="JAAOIW010000013">
    <property type="protein sequence ID" value="NHN33638.1"/>
    <property type="molecule type" value="Genomic_DNA"/>
</dbReference>
<evidence type="ECO:0000256" key="2">
    <source>
        <dbReference type="ARBA" id="ARBA00022490"/>
    </source>
</evidence>
<dbReference type="PANTHER" id="PTHR42713:SF3">
    <property type="entry name" value="TRANSCRIPTIONAL REGULATORY PROTEIN HPTR"/>
    <property type="match status" value="1"/>
</dbReference>
<feature type="domain" description="Response regulatory" evidence="10">
    <location>
        <begin position="2"/>
        <end position="119"/>
    </location>
</feature>
<dbReference type="Proteomes" id="UP001165962">
    <property type="component" value="Unassembled WGS sequence"/>
</dbReference>
<evidence type="ECO:0000256" key="7">
    <source>
        <dbReference type="ARBA" id="ARBA00023163"/>
    </source>
</evidence>
<evidence type="ECO:0000256" key="4">
    <source>
        <dbReference type="ARBA" id="ARBA00023012"/>
    </source>
</evidence>
<dbReference type="InterPro" id="IPR051552">
    <property type="entry name" value="HptR"/>
</dbReference>
<dbReference type="PROSITE" id="PS50110">
    <property type="entry name" value="RESPONSE_REGULATORY"/>
    <property type="match status" value="1"/>
</dbReference>
<sequence>MKIVIADDEYLIRVSLRHNLEKLPIGMLHMYEAADGVELLRYLEVEQPDIAFVDIKMPLLGGLDAIEQGRTLSPHTKFIVLTGFAEFDYAQKAVALQIYAYLLKPVSYDQLWDVMHSILEQLSKDAAEYNQTFTSRIAGFITDMVVVENERFPLEHLTYKMIAVCHDGHDGNITHTGEEWLRRVKQIHDRRTNLHYYEAIMKPFSNVWVMIIAYEQDKEARMPTLASHVSEIKQISRDHDSKLKNKAATTLITTDALPIEQLISAYDELIQLAALRALLGISTDYTASFLSRLKQEKPYYGQISELLVALSRHHAERNDVEFGRAAELFCSLMEANGLHGHIRTVQSAARFLHDSLGIPSNPEVPYPRLKDELLLYSQRKLRSSATRNNLIQSVLLYVNLHYAHDISITGMANLFDITPNYLSALFHKKTGRKFVEYVTELRMREAQRLLIETDLSVQDITMKVGFYSMSHFGKVFAKYHQLSPMDYRKSIDPHLDS</sequence>
<dbReference type="InterPro" id="IPR001789">
    <property type="entry name" value="Sig_transdc_resp-reg_receiver"/>
</dbReference>
<evidence type="ECO:0000256" key="6">
    <source>
        <dbReference type="ARBA" id="ARBA00023125"/>
    </source>
</evidence>
<evidence type="ECO:0000256" key="3">
    <source>
        <dbReference type="ARBA" id="ARBA00022553"/>
    </source>
</evidence>
<dbReference type="SUPFAM" id="SSF46689">
    <property type="entry name" value="Homeodomain-like"/>
    <property type="match status" value="1"/>
</dbReference>
<dbReference type="SMART" id="SM00448">
    <property type="entry name" value="REC"/>
    <property type="match status" value="1"/>
</dbReference>
<comment type="subcellular location">
    <subcellularLocation>
        <location evidence="1">Cytoplasm</location>
    </subcellularLocation>
</comment>
<keyword evidence="6" id="KW-0238">DNA-binding</keyword>
<protein>
    <submittedName>
        <fullName evidence="11">Helix-turn-helix domain-containing protein</fullName>
    </submittedName>
</protein>
<name>A0ABX0JCF7_9BACL</name>
<accession>A0ABX0JCF7</accession>
<evidence type="ECO:0000313" key="12">
    <source>
        <dbReference type="Proteomes" id="UP001165962"/>
    </source>
</evidence>
<dbReference type="Gene3D" id="1.10.10.60">
    <property type="entry name" value="Homeodomain-like"/>
    <property type="match status" value="2"/>
</dbReference>
<evidence type="ECO:0000256" key="8">
    <source>
        <dbReference type="PROSITE-ProRule" id="PRU00169"/>
    </source>
</evidence>
<dbReference type="PROSITE" id="PS00041">
    <property type="entry name" value="HTH_ARAC_FAMILY_1"/>
    <property type="match status" value="1"/>
</dbReference>
<dbReference type="InterPro" id="IPR011006">
    <property type="entry name" value="CheY-like_superfamily"/>
</dbReference>